<evidence type="ECO:0000313" key="6">
    <source>
        <dbReference type="EMBL" id="PAV28395.1"/>
    </source>
</evidence>
<dbReference type="OrthoDB" id="9801445at2"/>
<gene>
    <name evidence="6" type="ORF">CIL05_17330</name>
</gene>
<sequence length="243" mass="27024">MSNRLKHLSWSQLKEMKETTNLVIIPTGSIEANGLHLPLGLDTIVAERLAGLVASKVKAVVGPTLEVGDSSSLDDFPGTLVIRPEHFKLYLEDICRSLIKWGFKDILFINGHGKNVPIITQLADTLQEFDEVRSAQVEVWKFIKFQGENNTESAEIGHYHGGEAGTSVMLYLEPDLVDVSQWVNEPQRDADLFPEIIKYKKLSTLTKSSTIGNATLGTAEKGKFLVEMAVGRIEDFLKNEWNA</sequence>
<proteinExistence type="inferred from homology"/>
<dbReference type="SUPFAM" id="SSF102215">
    <property type="entry name" value="Creatininase"/>
    <property type="match status" value="1"/>
</dbReference>
<organism evidence="6 7">
    <name type="scientific">Virgibacillus profundi</name>
    <dbReference type="NCBI Taxonomy" id="2024555"/>
    <lineage>
        <taxon>Bacteria</taxon>
        <taxon>Bacillati</taxon>
        <taxon>Bacillota</taxon>
        <taxon>Bacilli</taxon>
        <taxon>Bacillales</taxon>
        <taxon>Bacillaceae</taxon>
        <taxon>Virgibacillus</taxon>
    </lineage>
</organism>
<evidence type="ECO:0000256" key="2">
    <source>
        <dbReference type="ARBA" id="ARBA00022723"/>
    </source>
</evidence>
<evidence type="ECO:0008006" key="8">
    <source>
        <dbReference type="Google" id="ProtNLM"/>
    </source>
</evidence>
<dbReference type="Pfam" id="PF02633">
    <property type="entry name" value="Creatininase"/>
    <property type="match status" value="1"/>
</dbReference>
<dbReference type="AlphaFoldDB" id="A0A2A2IB75"/>
<dbReference type="EMBL" id="NPOA01000013">
    <property type="protein sequence ID" value="PAV28395.1"/>
    <property type="molecule type" value="Genomic_DNA"/>
</dbReference>
<keyword evidence="7" id="KW-1185">Reference proteome</keyword>
<dbReference type="GO" id="GO:0016811">
    <property type="term" value="F:hydrolase activity, acting on carbon-nitrogen (but not peptide) bonds, in linear amides"/>
    <property type="evidence" value="ECO:0007669"/>
    <property type="project" value="TreeGrafter"/>
</dbReference>
<reference evidence="6 7" key="1">
    <citation type="submission" date="2017-08" db="EMBL/GenBank/DDBJ databases">
        <title>Virgibacillus indicus sp. nov. and Virgibacillus profoundi sp. nov, two moderately halophilic bacteria isolated from marine sediment by using the Microfluidic Streak Plate.</title>
        <authorList>
            <person name="Xu B."/>
            <person name="Hu B."/>
            <person name="Wang J."/>
            <person name="Zhu Y."/>
            <person name="Huang L."/>
            <person name="Du W."/>
            <person name="Huang Y."/>
        </authorList>
    </citation>
    <scope>NUCLEOTIDE SEQUENCE [LARGE SCALE GENOMIC DNA]</scope>
    <source>
        <strain evidence="6 7">IO3-P3-H5</strain>
    </source>
</reference>
<evidence type="ECO:0000256" key="5">
    <source>
        <dbReference type="ARBA" id="ARBA00024029"/>
    </source>
</evidence>
<dbReference type="Gene3D" id="3.40.50.10310">
    <property type="entry name" value="Creatininase"/>
    <property type="match status" value="1"/>
</dbReference>
<dbReference type="InterPro" id="IPR024087">
    <property type="entry name" value="Creatininase-like_sf"/>
</dbReference>
<dbReference type="PANTHER" id="PTHR35005">
    <property type="entry name" value="3-DEHYDRO-SCYLLO-INOSOSE HYDROLASE"/>
    <property type="match status" value="1"/>
</dbReference>
<evidence type="ECO:0000256" key="4">
    <source>
        <dbReference type="ARBA" id="ARBA00022833"/>
    </source>
</evidence>
<dbReference type="InterPro" id="IPR003785">
    <property type="entry name" value="Creatininase/forma_Hydrolase"/>
</dbReference>
<evidence type="ECO:0000256" key="1">
    <source>
        <dbReference type="ARBA" id="ARBA00001947"/>
    </source>
</evidence>
<comment type="similarity">
    <text evidence="5">Belongs to the creatininase superfamily.</text>
</comment>
<keyword evidence="3" id="KW-0378">Hydrolase</keyword>
<dbReference type="GO" id="GO:0046872">
    <property type="term" value="F:metal ion binding"/>
    <property type="evidence" value="ECO:0007669"/>
    <property type="project" value="UniProtKB-KW"/>
</dbReference>
<dbReference type="GO" id="GO:0009231">
    <property type="term" value="P:riboflavin biosynthetic process"/>
    <property type="evidence" value="ECO:0007669"/>
    <property type="project" value="TreeGrafter"/>
</dbReference>
<evidence type="ECO:0000313" key="7">
    <source>
        <dbReference type="Proteomes" id="UP000218887"/>
    </source>
</evidence>
<accession>A0A2A2IB75</accession>
<protein>
    <recommendedName>
        <fullName evidence="8">Creatininase</fullName>
    </recommendedName>
</protein>
<comment type="cofactor">
    <cofactor evidence="1">
        <name>Zn(2+)</name>
        <dbReference type="ChEBI" id="CHEBI:29105"/>
    </cofactor>
</comment>
<keyword evidence="4" id="KW-0862">Zinc</keyword>
<dbReference type="Proteomes" id="UP000218887">
    <property type="component" value="Unassembled WGS sequence"/>
</dbReference>
<dbReference type="RefSeq" id="WP_095656811.1">
    <property type="nucleotide sequence ID" value="NZ_NPOA01000013.1"/>
</dbReference>
<keyword evidence="2" id="KW-0479">Metal-binding</keyword>
<comment type="caution">
    <text evidence="6">The sequence shown here is derived from an EMBL/GenBank/DDBJ whole genome shotgun (WGS) entry which is preliminary data.</text>
</comment>
<dbReference type="PANTHER" id="PTHR35005:SF1">
    <property type="entry name" value="2-AMINO-5-FORMYLAMINO-6-RIBOSYLAMINOPYRIMIDIN-4(3H)-ONE 5'-MONOPHOSPHATE DEFORMYLASE"/>
    <property type="match status" value="1"/>
</dbReference>
<evidence type="ECO:0000256" key="3">
    <source>
        <dbReference type="ARBA" id="ARBA00022801"/>
    </source>
</evidence>
<name>A0A2A2IB75_9BACI</name>